<keyword evidence="1" id="KW-0732">Signal</keyword>
<feature type="chain" id="PRO_5020883959" evidence="1">
    <location>
        <begin position="21"/>
        <end position="147"/>
    </location>
</feature>
<dbReference type="OrthoDB" id="344729at2"/>
<dbReference type="RefSeq" id="WP_136875909.1">
    <property type="nucleotide sequence ID" value="NZ_SWBO01000003.1"/>
</dbReference>
<evidence type="ECO:0000256" key="1">
    <source>
        <dbReference type="SAM" id="SignalP"/>
    </source>
</evidence>
<gene>
    <name evidence="2" type="ORF">FA045_07050</name>
</gene>
<evidence type="ECO:0000313" key="2">
    <source>
        <dbReference type="EMBL" id="TKC01997.1"/>
    </source>
</evidence>
<keyword evidence="3" id="KW-1185">Reference proteome</keyword>
<name>A0A4V5NY38_9SPHI</name>
<dbReference type="NCBIfam" id="NF041384">
    <property type="entry name" value="YHS_seleno_dom"/>
    <property type="match status" value="1"/>
</dbReference>
<reference evidence="2 3" key="1">
    <citation type="submission" date="2019-04" db="EMBL/GenBank/DDBJ databases">
        <title>Pedobacter sp. AR-2-6 sp. nov., isolated from Arctic soil.</title>
        <authorList>
            <person name="Dahal R.H."/>
            <person name="Kim D.-U."/>
        </authorList>
    </citation>
    <scope>NUCLEOTIDE SEQUENCE [LARGE SCALE GENOMIC DNA]</scope>
    <source>
        <strain evidence="2 3">AR-2-6</strain>
    </source>
</reference>
<comment type="caution">
    <text evidence="2">The sequence shown here is derived from an EMBL/GenBank/DDBJ whole genome shotgun (WGS) entry which is preliminary data.</text>
</comment>
<dbReference type="AlphaFoldDB" id="A0A4V5NY38"/>
<feature type="signal peptide" evidence="1">
    <location>
        <begin position="1"/>
        <end position="20"/>
    </location>
</feature>
<dbReference type="EMBL" id="SWBO01000003">
    <property type="protein sequence ID" value="TKC01997.1"/>
    <property type="molecule type" value="Genomic_DNA"/>
</dbReference>
<dbReference type="Proteomes" id="UP000310477">
    <property type="component" value="Unassembled WGS sequence"/>
</dbReference>
<protein>
    <submittedName>
        <fullName evidence="2">YHS domain protein</fullName>
    </submittedName>
</protein>
<organism evidence="2 3">
    <name type="scientific">Pedobacter cryotolerans</name>
    <dbReference type="NCBI Taxonomy" id="2571270"/>
    <lineage>
        <taxon>Bacteria</taxon>
        <taxon>Pseudomonadati</taxon>
        <taxon>Bacteroidota</taxon>
        <taxon>Sphingobacteriia</taxon>
        <taxon>Sphingobacteriales</taxon>
        <taxon>Sphingobacteriaceae</taxon>
        <taxon>Pedobacter</taxon>
    </lineage>
</organism>
<accession>A0A4V5NY38</accession>
<sequence length="147" mass="16542">MKKLIILLAVLLTVFFTANAQKSEIFVSGGKAIKGYDPVAFFKDAKPIKGNDSLSFNYKNATWMFANAQNLAAFKNNPEMYEPQYGGYCAYGTANGYKAPTQTDTWTIVDGKLYFNYNQNVKEAWSKQQATLIEKANTNWPLIKDKP</sequence>
<evidence type="ECO:0000313" key="3">
    <source>
        <dbReference type="Proteomes" id="UP000310477"/>
    </source>
</evidence>
<proteinExistence type="predicted"/>